<proteinExistence type="predicted"/>
<feature type="compositionally biased region" description="Polar residues" evidence="1">
    <location>
        <begin position="143"/>
        <end position="155"/>
    </location>
</feature>
<evidence type="ECO:0000313" key="2">
    <source>
        <dbReference type="EMBL" id="CEK49703.1"/>
    </source>
</evidence>
<sequence>FPRHSSLKPSYMTYLVDDDDNEGHQLGSFFELKDISSVLEPSSEQQSQLQPIISHDTLPSSHPFNRSNIEDDTSRPGYYIHTGDTTQPFTMVTPNQRHLFNSSGASESSWPQGYTQDHIQENTEQFQNAPRTISQESRLRLNPNISGLSEPIQKN</sequence>
<dbReference type="EMBL" id="HACG01002838">
    <property type="protein sequence ID" value="CEK49703.1"/>
    <property type="molecule type" value="Transcribed_RNA"/>
</dbReference>
<feature type="non-terminal residue" evidence="2">
    <location>
        <position position="155"/>
    </location>
</feature>
<feature type="non-terminal residue" evidence="2">
    <location>
        <position position="1"/>
    </location>
</feature>
<feature type="region of interest" description="Disordered" evidence="1">
    <location>
        <begin position="55"/>
        <end position="155"/>
    </location>
</feature>
<evidence type="ECO:0000256" key="1">
    <source>
        <dbReference type="SAM" id="MobiDB-lite"/>
    </source>
</evidence>
<feature type="compositionally biased region" description="Polar residues" evidence="1">
    <location>
        <begin position="57"/>
        <end position="67"/>
    </location>
</feature>
<accession>A0A0B6Y0Q3</accession>
<organism evidence="2">
    <name type="scientific">Arion vulgaris</name>
    <dbReference type="NCBI Taxonomy" id="1028688"/>
    <lineage>
        <taxon>Eukaryota</taxon>
        <taxon>Metazoa</taxon>
        <taxon>Spiralia</taxon>
        <taxon>Lophotrochozoa</taxon>
        <taxon>Mollusca</taxon>
        <taxon>Gastropoda</taxon>
        <taxon>Heterobranchia</taxon>
        <taxon>Euthyneura</taxon>
        <taxon>Panpulmonata</taxon>
        <taxon>Eupulmonata</taxon>
        <taxon>Stylommatophora</taxon>
        <taxon>Helicina</taxon>
        <taxon>Arionoidea</taxon>
        <taxon>Arionidae</taxon>
        <taxon>Arion</taxon>
    </lineage>
</organism>
<name>A0A0B6Y0Q3_9EUPU</name>
<dbReference type="AlphaFoldDB" id="A0A0B6Y0Q3"/>
<reference evidence="2" key="1">
    <citation type="submission" date="2014-12" db="EMBL/GenBank/DDBJ databases">
        <title>Insight into the proteome of Arion vulgaris.</title>
        <authorList>
            <person name="Aradska J."/>
            <person name="Bulat T."/>
            <person name="Smidak R."/>
            <person name="Sarate P."/>
            <person name="Gangsoo J."/>
            <person name="Sialana F."/>
            <person name="Bilban M."/>
            <person name="Lubec G."/>
        </authorList>
    </citation>
    <scope>NUCLEOTIDE SEQUENCE</scope>
    <source>
        <tissue evidence="2">Skin</tissue>
    </source>
</reference>
<feature type="compositionally biased region" description="Polar residues" evidence="1">
    <location>
        <begin position="83"/>
        <end position="136"/>
    </location>
</feature>
<protein>
    <submittedName>
        <fullName evidence="2">Uncharacterized protein</fullName>
    </submittedName>
</protein>
<gene>
    <name evidence="2" type="primary">ORF8552</name>
</gene>